<evidence type="ECO:0000256" key="9">
    <source>
        <dbReference type="ARBA" id="ARBA00023002"/>
    </source>
</evidence>
<dbReference type="GO" id="GO:0016020">
    <property type="term" value="C:membrane"/>
    <property type="evidence" value="ECO:0007669"/>
    <property type="project" value="UniProtKB-SubCell"/>
</dbReference>
<dbReference type="InterPro" id="IPR001128">
    <property type="entry name" value="Cyt_P450"/>
</dbReference>
<dbReference type="GO" id="GO:0020037">
    <property type="term" value="F:heme binding"/>
    <property type="evidence" value="ECO:0007669"/>
    <property type="project" value="InterPro"/>
</dbReference>
<comment type="caution">
    <text evidence="14">The sequence shown here is derived from an EMBL/GenBank/DDBJ whole genome shotgun (WGS) entry which is preliminary data.</text>
</comment>
<evidence type="ECO:0000256" key="1">
    <source>
        <dbReference type="ARBA" id="ARBA00001971"/>
    </source>
</evidence>
<evidence type="ECO:0000313" key="15">
    <source>
        <dbReference type="Proteomes" id="UP000620124"/>
    </source>
</evidence>
<gene>
    <name evidence="14" type="ORF">MVEN_00733200</name>
</gene>
<name>A0A8H6YK44_9AGAR</name>
<evidence type="ECO:0000313" key="14">
    <source>
        <dbReference type="EMBL" id="KAF7360052.1"/>
    </source>
</evidence>
<dbReference type="Proteomes" id="UP000620124">
    <property type="component" value="Unassembled WGS sequence"/>
</dbReference>
<keyword evidence="9" id="KW-0560">Oxidoreductase</keyword>
<dbReference type="EMBL" id="JACAZI010000005">
    <property type="protein sequence ID" value="KAF7360052.1"/>
    <property type="molecule type" value="Genomic_DNA"/>
</dbReference>
<accession>A0A8H6YK44</accession>
<evidence type="ECO:0000256" key="8">
    <source>
        <dbReference type="ARBA" id="ARBA00022989"/>
    </source>
</evidence>
<evidence type="ECO:0000256" key="4">
    <source>
        <dbReference type="ARBA" id="ARBA00010617"/>
    </source>
</evidence>
<evidence type="ECO:0000256" key="11">
    <source>
        <dbReference type="ARBA" id="ARBA00023033"/>
    </source>
</evidence>
<dbReference type="PRINTS" id="PR00465">
    <property type="entry name" value="EP450IV"/>
</dbReference>
<dbReference type="Pfam" id="PF00067">
    <property type="entry name" value="p450"/>
    <property type="match status" value="1"/>
</dbReference>
<sequence length="536" mass="59652">MASSTICIVLLCLGAYIARFLCRRIFSPLRNIPGPSPKALSTGNLSQYYDLDGWSFQRELESSYNEVVKLHGWFRDPQLFVFDPAALHSILVKDQDLYEQMPQFLGLSRLCFGKGIFSTIADEHRKYRRTMMPAFSTANLRGMIPLFYEVAEKARDGLISPRVSEGPETLDLNSIFCRISLELIGRAGMGTSFDPMLPTEERTHQYAQALKEMFPAAFKLSHFFPLLPILAKLPLPSLRRSMIRFIPLPALHMLRDLVDLMDASATEIVRNRRALMKDGQLDAKDNGRDLMSLLMKNDANVDGTLHLTDEELVASTSMIISAATDSTSAALGRIFHILALYPEVQERLRAEIVAAPEQLNHDALVALPYLDAVLREILRLYPPVSPGMFREARAKTVIPLSNPITGVDGKVYHALTVPKGTGIYIAITAANHSTRIWGEDALEFRPERWAGGKADFTGEKLCGIYGNTMTFLGGGHSCIGFKFAQLEIKVVICVLLRAFRFSRPDPQITWRKTNSIPSPNVGGQAKLPILVEALSA</sequence>
<dbReference type="GO" id="GO:0005506">
    <property type="term" value="F:iron ion binding"/>
    <property type="evidence" value="ECO:0007669"/>
    <property type="project" value="InterPro"/>
</dbReference>
<reference evidence="14" key="1">
    <citation type="submission" date="2020-05" db="EMBL/GenBank/DDBJ databases">
        <title>Mycena genomes resolve the evolution of fungal bioluminescence.</title>
        <authorList>
            <person name="Tsai I.J."/>
        </authorList>
    </citation>
    <scope>NUCLEOTIDE SEQUENCE</scope>
    <source>
        <strain evidence="14">CCC161011</strain>
    </source>
</reference>
<dbReference type="PANTHER" id="PTHR24305">
    <property type="entry name" value="CYTOCHROME P450"/>
    <property type="match status" value="1"/>
</dbReference>
<organism evidence="14 15">
    <name type="scientific">Mycena venus</name>
    <dbReference type="NCBI Taxonomy" id="2733690"/>
    <lineage>
        <taxon>Eukaryota</taxon>
        <taxon>Fungi</taxon>
        <taxon>Dikarya</taxon>
        <taxon>Basidiomycota</taxon>
        <taxon>Agaricomycotina</taxon>
        <taxon>Agaricomycetes</taxon>
        <taxon>Agaricomycetidae</taxon>
        <taxon>Agaricales</taxon>
        <taxon>Marasmiineae</taxon>
        <taxon>Mycenaceae</taxon>
        <taxon>Mycena</taxon>
    </lineage>
</organism>
<dbReference type="GO" id="GO:0016705">
    <property type="term" value="F:oxidoreductase activity, acting on paired donors, with incorporation or reduction of molecular oxygen"/>
    <property type="evidence" value="ECO:0007669"/>
    <property type="project" value="InterPro"/>
</dbReference>
<evidence type="ECO:0000256" key="6">
    <source>
        <dbReference type="ARBA" id="ARBA00022692"/>
    </source>
</evidence>
<proteinExistence type="inferred from homology"/>
<dbReference type="InterPro" id="IPR002403">
    <property type="entry name" value="Cyt_P450_E_grp-IV"/>
</dbReference>
<evidence type="ECO:0000256" key="10">
    <source>
        <dbReference type="ARBA" id="ARBA00023004"/>
    </source>
</evidence>
<keyword evidence="6" id="KW-0812">Transmembrane</keyword>
<evidence type="ECO:0000256" key="2">
    <source>
        <dbReference type="ARBA" id="ARBA00004370"/>
    </source>
</evidence>
<keyword evidence="15" id="KW-1185">Reference proteome</keyword>
<dbReference type="Gene3D" id="1.10.630.10">
    <property type="entry name" value="Cytochrome P450"/>
    <property type="match status" value="1"/>
</dbReference>
<keyword evidence="11" id="KW-0503">Monooxygenase</keyword>
<evidence type="ECO:0000256" key="12">
    <source>
        <dbReference type="ARBA" id="ARBA00023136"/>
    </source>
</evidence>
<evidence type="ECO:0000256" key="5">
    <source>
        <dbReference type="ARBA" id="ARBA00022617"/>
    </source>
</evidence>
<comment type="subcellular location">
    <subcellularLocation>
        <location evidence="2">Membrane</location>
    </subcellularLocation>
</comment>
<keyword evidence="8" id="KW-1133">Transmembrane helix</keyword>
<dbReference type="AlphaFoldDB" id="A0A8H6YK44"/>
<evidence type="ECO:0000256" key="13">
    <source>
        <dbReference type="PIRSR" id="PIRSR602403-1"/>
    </source>
</evidence>
<keyword evidence="5 13" id="KW-0349">Heme</keyword>
<evidence type="ECO:0000256" key="7">
    <source>
        <dbReference type="ARBA" id="ARBA00022723"/>
    </source>
</evidence>
<comment type="cofactor">
    <cofactor evidence="1 13">
        <name>heme</name>
        <dbReference type="ChEBI" id="CHEBI:30413"/>
    </cofactor>
</comment>
<dbReference type="InterPro" id="IPR036396">
    <property type="entry name" value="Cyt_P450_sf"/>
</dbReference>
<comment type="pathway">
    <text evidence="3">Secondary metabolite biosynthesis; terpenoid biosynthesis.</text>
</comment>
<dbReference type="GO" id="GO:0004497">
    <property type="term" value="F:monooxygenase activity"/>
    <property type="evidence" value="ECO:0007669"/>
    <property type="project" value="UniProtKB-KW"/>
</dbReference>
<keyword evidence="7 13" id="KW-0479">Metal-binding</keyword>
<feature type="binding site" description="axial binding residue" evidence="13">
    <location>
        <position position="478"/>
    </location>
    <ligand>
        <name>heme</name>
        <dbReference type="ChEBI" id="CHEBI:30413"/>
    </ligand>
    <ligandPart>
        <name>Fe</name>
        <dbReference type="ChEBI" id="CHEBI:18248"/>
    </ligandPart>
</feature>
<keyword evidence="10 13" id="KW-0408">Iron</keyword>
<dbReference type="PANTHER" id="PTHR24305:SF166">
    <property type="entry name" value="CYTOCHROME P450 12A4, MITOCHONDRIAL-RELATED"/>
    <property type="match status" value="1"/>
</dbReference>
<comment type="similarity">
    <text evidence="4">Belongs to the cytochrome P450 family.</text>
</comment>
<dbReference type="InterPro" id="IPR050121">
    <property type="entry name" value="Cytochrome_P450_monoxygenase"/>
</dbReference>
<protein>
    <submittedName>
        <fullName evidence="14">Cytochrome P450</fullName>
    </submittedName>
</protein>
<evidence type="ECO:0000256" key="3">
    <source>
        <dbReference type="ARBA" id="ARBA00004721"/>
    </source>
</evidence>
<dbReference type="SUPFAM" id="SSF48264">
    <property type="entry name" value="Cytochrome P450"/>
    <property type="match status" value="1"/>
</dbReference>
<dbReference type="OrthoDB" id="1470350at2759"/>
<keyword evidence="12" id="KW-0472">Membrane</keyword>
<dbReference type="PRINTS" id="PR00385">
    <property type="entry name" value="P450"/>
</dbReference>